<dbReference type="Proteomes" id="UP000288429">
    <property type="component" value="Unassembled WGS sequence"/>
</dbReference>
<evidence type="ECO:0000313" key="6">
    <source>
        <dbReference type="EMBL" id="RSM20977.1"/>
    </source>
</evidence>
<dbReference type="EC" id="1.3.1.6" evidence="4"/>
<accession>A0A428V390</accession>
<feature type="domain" description="FAD-dependent oxidoreductase 2 FAD-binding" evidence="5">
    <location>
        <begin position="56"/>
        <end position="503"/>
    </location>
</feature>
<organism evidence="6 7">
    <name type="scientific">Fusarium ambrosium</name>
    <dbReference type="NCBI Taxonomy" id="131363"/>
    <lineage>
        <taxon>Eukaryota</taxon>
        <taxon>Fungi</taxon>
        <taxon>Dikarya</taxon>
        <taxon>Ascomycota</taxon>
        <taxon>Pezizomycotina</taxon>
        <taxon>Sordariomycetes</taxon>
        <taxon>Hypocreomycetidae</taxon>
        <taxon>Hypocreales</taxon>
        <taxon>Nectriaceae</taxon>
        <taxon>Fusarium</taxon>
        <taxon>Fusarium solani species complex</taxon>
    </lineage>
</organism>
<evidence type="ECO:0000313" key="7">
    <source>
        <dbReference type="Proteomes" id="UP000288429"/>
    </source>
</evidence>
<dbReference type="GO" id="GO:0016156">
    <property type="term" value="F:fumarate reductase (NADH) activity"/>
    <property type="evidence" value="ECO:0007669"/>
    <property type="project" value="UniProtKB-EC"/>
</dbReference>
<dbReference type="InterPro" id="IPR010960">
    <property type="entry name" value="Flavocytochrome_c"/>
</dbReference>
<keyword evidence="7" id="KW-1185">Reference proteome</keyword>
<dbReference type="AlphaFoldDB" id="A0A428V390"/>
<dbReference type="Gene3D" id="3.50.50.60">
    <property type="entry name" value="FAD/NAD(P)-binding domain"/>
    <property type="match status" value="1"/>
</dbReference>
<dbReference type="PANTHER" id="PTHR43400">
    <property type="entry name" value="FUMARATE REDUCTASE"/>
    <property type="match status" value="1"/>
</dbReference>
<keyword evidence="2 4" id="KW-0274">FAD</keyword>
<dbReference type="Gene3D" id="3.90.700.10">
    <property type="entry name" value="Succinate dehydrogenase/fumarate reductase flavoprotein, catalytic domain"/>
    <property type="match status" value="1"/>
</dbReference>
<keyword evidence="1 4" id="KW-0285">Flavoprotein</keyword>
<dbReference type="GO" id="GO:0010181">
    <property type="term" value="F:FMN binding"/>
    <property type="evidence" value="ECO:0007669"/>
    <property type="project" value="InterPro"/>
</dbReference>
<dbReference type="SUPFAM" id="SSF51905">
    <property type="entry name" value="FAD/NAD(P)-binding domain"/>
    <property type="match status" value="1"/>
</dbReference>
<dbReference type="InterPro" id="IPR036188">
    <property type="entry name" value="FAD/NAD-bd_sf"/>
</dbReference>
<name>A0A428V390_9HYPO</name>
<comment type="function">
    <text evidence="4">Irreversibly catalyzes the reduction of fumarate to succinate.</text>
</comment>
<dbReference type="NCBIfam" id="TIGR01813">
    <property type="entry name" value="flavo_cyto_c"/>
    <property type="match status" value="1"/>
</dbReference>
<evidence type="ECO:0000256" key="1">
    <source>
        <dbReference type="ARBA" id="ARBA00022630"/>
    </source>
</evidence>
<comment type="caution">
    <text evidence="6">The sequence shown here is derived from an EMBL/GenBank/DDBJ whole genome shotgun (WGS) entry which is preliminary data.</text>
</comment>
<dbReference type="InterPro" id="IPR050315">
    <property type="entry name" value="FAD-oxidoreductase_2"/>
</dbReference>
<sequence>MPRILRWTMSRPQILFLSCIGIAVAFTAMLYGNHLSTFTSVFSKTMSTSAAARRPVIVVGSGLAGLSASYEALQRGAPSVHLLDRAPKPGGNSIKASSGINGAGTKYQKAAGVESDTLFYSDTVRSAGSRFGLAQPPVDRESLITKLTGESAAAVNWLVDEIGVDLSVVAPLGGHSLARTHRGAGKTPPGAAIVIALLNKLKENEKFSITNLAEVKALLSEDDAVKGVEYEFEGEKHSLEGSVMFASGGFAGDATGLLARYRPDLKGIPSTNEERPGSHDILTAVGAELLDMDSVQIHPTGFVDPASPNTMLKFLAAEMLRGEGGILLSSAGSRFVNEMETREHVSKAVMELPAATDGDGTIKQWDVTILLDPGASEASANHISFYEWKGLMKKVKVRDLEPAAIAAVDKYAKAVAEGAEDEFGRKTHGRWTLKPGEENRDQDIYIGRVTPIVHFTMGGVAIDEKAHVLRKRDDKLVPIPGLFAAGEITGGIHGDNRLGGSSLLECVVYGRTAGAEIAALS</sequence>
<dbReference type="Pfam" id="PF00890">
    <property type="entry name" value="FAD_binding_2"/>
    <property type="match status" value="1"/>
</dbReference>
<comment type="cofactor">
    <cofactor evidence="4">
        <name>FAD</name>
        <dbReference type="ChEBI" id="CHEBI:57692"/>
    </cofactor>
    <text evidence="4">Binds 1 FAD per monomer.</text>
</comment>
<dbReference type="SUPFAM" id="SSF56425">
    <property type="entry name" value="Succinate dehydrogenase/fumarate reductase flavoprotein, catalytic domain"/>
    <property type="match status" value="1"/>
</dbReference>
<comment type="similarity">
    <text evidence="4">Belongs to the FAD-dependent oxidoreductase 2 family. FRD/SDH subfamily.</text>
</comment>
<dbReference type="EMBL" id="NIZV01000001">
    <property type="protein sequence ID" value="RSM20977.1"/>
    <property type="molecule type" value="Genomic_DNA"/>
</dbReference>
<evidence type="ECO:0000259" key="5">
    <source>
        <dbReference type="Pfam" id="PF00890"/>
    </source>
</evidence>
<gene>
    <name evidence="6" type="ORF">CDV31_000024</name>
</gene>
<reference evidence="6 7" key="1">
    <citation type="submission" date="2017-06" db="EMBL/GenBank/DDBJ databases">
        <title>Cmopartive genomic analysis of Ambrosia Fusariam Clade fungi.</title>
        <authorList>
            <person name="Stajich J.E."/>
            <person name="Carrillo J."/>
            <person name="Kijimoto T."/>
            <person name="Eskalen A."/>
            <person name="O'Donnell K."/>
            <person name="Kasson M."/>
        </authorList>
    </citation>
    <scope>NUCLEOTIDE SEQUENCE [LARGE SCALE GENOMIC DNA]</scope>
    <source>
        <strain evidence="6 7">NRRL 20438</strain>
    </source>
</reference>
<keyword evidence="3 4" id="KW-0560">Oxidoreductase</keyword>
<proteinExistence type="inferred from homology"/>
<protein>
    <recommendedName>
        <fullName evidence="4">Fumarate reductase</fullName>
        <ecNumber evidence="4">1.3.1.6</ecNumber>
    </recommendedName>
</protein>
<dbReference type="InterPro" id="IPR027477">
    <property type="entry name" value="Succ_DH/fumarate_Rdtase_cat_sf"/>
</dbReference>
<dbReference type="PRINTS" id="PR00368">
    <property type="entry name" value="FADPNR"/>
</dbReference>
<dbReference type="PANTHER" id="PTHR43400:SF12">
    <property type="entry name" value="FUMARATE REDUCTASE"/>
    <property type="match status" value="1"/>
</dbReference>
<evidence type="ECO:0000256" key="2">
    <source>
        <dbReference type="ARBA" id="ARBA00022827"/>
    </source>
</evidence>
<evidence type="ECO:0000256" key="3">
    <source>
        <dbReference type="ARBA" id="ARBA00023002"/>
    </source>
</evidence>
<comment type="catalytic activity">
    <reaction evidence="4">
        <text>succinate + NAD(+) = fumarate + NADH + H(+)</text>
        <dbReference type="Rhea" id="RHEA:18281"/>
        <dbReference type="ChEBI" id="CHEBI:15378"/>
        <dbReference type="ChEBI" id="CHEBI:29806"/>
        <dbReference type="ChEBI" id="CHEBI:30031"/>
        <dbReference type="ChEBI" id="CHEBI:57540"/>
        <dbReference type="ChEBI" id="CHEBI:57945"/>
        <dbReference type="EC" id="1.3.1.6"/>
    </reaction>
</comment>
<evidence type="ECO:0000256" key="4">
    <source>
        <dbReference type="RuleBase" id="RU366062"/>
    </source>
</evidence>
<dbReference type="InterPro" id="IPR003953">
    <property type="entry name" value="FAD-dep_OxRdtase_2_FAD-bd"/>
</dbReference>